<dbReference type="InterPro" id="IPR027214">
    <property type="entry name" value="Cystatin"/>
</dbReference>
<dbReference type="PANTHER" id="PTHR11413">
    <property type="entry name" value="CYSTATIN FAMILY MEMBER"/>
    <property type="match status" value="1"/>
</dbReference>
<dbReference type="InterPro" id="IPR046350">
    <property type="entry name" value="Cystatin_sf"/>
</dbReference>
<dbReference type="Gene3D" id="3.10.450.10">
    <property type="match status" value="1"/>
</dbReference>
<comment type="caution">
    <text evidence="5">The sequence shown here is derived from an EMBL/GenBank/DDBJ whole genome shotgun (WGS) entry which is preliminary data.</text>
</comment>
<sequence length="112" mass="12592">IQRERKLVMATLGGTTEVEYTQNSVEINNLALFALQEHNIKQNGVLEFVRVLSAKKQVVSGTLYEIVLETKDGGKQKVYEAKILEKPWLNLKEVQEFKLVSENDDAPSSSAN</sequence>
<evidence type="ECO:0000259" key="4">
    <source>
        <dbReference type="SMART" id="SM00043"/>
    </source>
</evidence>
<name>A0A9D5B4C6_PEA</name>
<dbReference type="GO" id="GO:0004869">
    <property type="term" value="F:cysteine-type endopeptidase inhibitor activity"/>
    <property type="evidence" value="ECO:0007669"/>
    <property type="project" value="UniProtKB-KW"/>
</dbReference>
<protein>
    <recommendedName>
        <fullName evidence="3">Cysteine proteinase inhibitor</fullName>
    </recommendedName>
</protein>
<keyword evidence="2 3" id="KW-0789">Thiol protease inhibitor</keyword>
<feature type="domain" description="Cystatin" evidence="4">
    <location>
        <begin position="10"/>
        <end position="100"/>
    </location>
</feature>
<dbReference type="Gramene" id="Psat02G0062700-T1">
    <property type="protein sequence ID" value="KAI5433418.1"/>
    <property type="gene ID" value="KIW84_020627"/>
</dbReference>
<dbReference type="EMBL" id="JAMSHJ010000002">
    <property type="protein sequence ID" value="KAI5433418.1"/>
    <property type="molecule type" value="Genomic_DNA"/>
</dbReference>
<evidence type="ECO:0000256" key="2">
    <source>
        <dbReference type="ARBA" id="ARBA00022704"/>
    </source>
</evidence>
<dbReference type="Pfam" id="PF16845">
    <property type="entry name" value="SQAPI"/>
    <property type="match status" value="1"/>
</dbReference>
<dbReference type="InterPro" id="IPR018073">
    <property type="entry name" value="Prot_inh_cystat_CS"/>
</dbReference>
<evidence type="ECO:0000313" key="5">
    <source>
        <dbReference type="EMBL" id="KAI5433418.1"/>
    </source>
</evidence>
<dbReference type="AlphaFoldDB" id="A0A9D5B4C6"/>
<dbReference type="PANTHER" id="PTHR11413:SF125">
    <property type="entry name" value="CYSTEINE PROTEINASE INHIBITOR"/>
    <property type="match status" value="1"/>
</dbReference>
<dbReference type="SUPFAM" id="SSF54403">
    <property type="entry name" value="Cystatin/monellin"/>
    <property type="match status" value="1"/>
</dbReference>
<proteinExistence type="inferred from homology"/>
<dbReference type="Proteomes" id="UP001058974">
    <property type="component" value="Chromosome 2"/>
</dbReference>
<dbReference type="CDD" id="cd00042">
    <property type="entry name" value="CY"/>
    <property type="match status" value="1"/>
</dbReference>
<organism evidence="5 6">
    <name type="scientific">Pisum sativum</name>
    <name type="common">Garden pea</name>
    <name type="synonym">Lathyrus oleraceus</name>
    <dbReference type="NCBI Taxonomy" id="3888"/>
    <lineage>
        <taxon>Eukaryota</taxon>
        <taxon>Viridiplantae</taxon>
        <taxon>Streptophyta</taxon>
        <taxon>Embryophyta</taxon>
        <taxon>Tracheophyta</taxon>
        <taxon>Spermatophyta</taxon>
        <taxon>Magnoliopsida</taxon>
        <taxon>eudicotyledons</taxon>
        <taxon>Gunneridae</taxon>
        <taxon>Pentapetalae</taxon>
        <taxon>rosids</taxon>
        <taxon>fabids</taxon>
        <taxon>Fabales</taxon>
        <taxon>Fabaceae</taxon>
        <taxon>Papilionoideae</taxon>
        <taxon>50 kb inversion clade</taxon>
        <taxon>NPAAA clade</taxon>
        <taxon>Hologalegina</taxon>
        <taxon>IRL clade</taxon>
        <taxon>Fabeae</taxon>
        <taxon>Lathyrus</taxon>
    </lineage>
</organism>
<evidence type="ECO:0000256" key="3">
    <source>
        <dbReference type="RuleBase" id="RU362130"/>
    </source>
</evidence>
<evidence type="ECO:0000256" key="1">
    <source>
        <dbReference type="ARBA" id="ARBA00022690"/>
    </source>
</evidence>
<dbReference type="PROSITE" id="PS00287">
    <property type="entry name" value="CYSTATIN"/>
    <property type="match status" value="1"/>
</dbReference>
<keyword evidence="1 3" id="KW-0646">Protease inhibitor</keyword>
<comment type="similarity">
    <text evidence="3">Belongs to the cystatin family. Phytocystatin subfamily.</text>
</comment>
<feature type="non-terminal residue" evidence="5">
    <location>
        <position position="1"/>
    </location>
</feature>
<reference evidence="5 6" key="1">
    <citation type="journal article" date="2022" name="Nat. Genet.">
        <title>Improved pea reference genome and pan-genome highlight genomic features and evolutionary characteristics.</title>
        <authorList>
            <person name="Yang T."/>
            <person name="Liu R."/>
            <person name="Luo Y."/>
            <person name="Hu S."/>
            <person name="Wang D."/>
            <person name="Wang C."/>
            <person name="Pandey M.K."/>
            <person name="Ge S."/>
            <person name="Xu Q."/>
            <person name="Li N."/>
            <person name="Li G."/>
            <person name="Huang Y."/>
            <person name="Saxena R.K."/>
            <person name="Ji Y."/>
            <person name="Li M."/>
            <person name="Yan X."/>
            <person name="He Y."/>
            <person name="Liu Y."/>
            <person name="Wang X."/>
            <person name="Xiang C."/>
            <person name="Varshney R.K."/>
            <person name="Ding H."/>
            <person name="Gao S."/>
            <person name="Zong X."/>
        </authorList>
    </citation>
    <scope>NUCLEOTIDE SEQUENCE [LARGE SCALE GENOMIC DNA]</scope>
    <source>
        <strain evidence="5 6">cv. Zhongwan 6</strain>
    </source>
</reference>
<keyword evidence="6" id="KW-1185">Reference proteome</keyword>
<gene>
    <name evidence="5" type="ORF">KIW84_020627</name>
</gene>
<evidence type="ECO:0000313" key="6">
    <source>
        <dbReference type="Proteomes" id="UP001058974"/>
    </source>
</evidence>
<dbReference type="SMART" id="SM00043">
    <property type="entry name" value="CY"/>
    <property type="match status" value="1"/>
</dbReference>
<accession>A0A9D5B4C6</accession>
<dbReference type="InterPro" id="IPR000010">
    <property type="entry name" value="Cystatin_dom"/>
</dbReference>